<dbReference type="GO" id="GO:0004197">
    <property type="term" value="F:cysteine-type endopeptidase activity"/>
    <property type="evidence" value="ECO:0007669"/>
    <property type="project" value="InterPro"/>
</dbReference>
<evidence type="ECO:0000313" key="3">
    <source>
        <dbReference type="Proteomes" id="UP000238823"/>
    </source>
</evidence>
<dbReference type="OrthoDB" id="5489622at2"/>
<protein>
    <submittedName>
        <fullName evidence="2">Caspase domain protein</fullName>
    </submittedName>
</protein>
<dbReference type="GO" id="GO:0006508">
    <property type="term" value="P:proteolysis"/>
    <property type="evidence" value="ECO:0007669"/>
    <property type="project" value="InterPro"/>
</dbReference>
<dbReference type="EMBL" id="PVNL01000049">
    <property type="protein sequence ID" value="PRQ07832.1"/>
    <property type="molecule type" value="Genomic_DNA"/>
</dbReference>
<organism evidence="2 3">
    <name type="scientific">Enhygromyxa salina</name>
    <dbReference type="NCBI Taxonomy" id="215803"/>
    <lineage>
        <taxon>Bacteria</taxon>
        <taxon>Pseudomonadati</taxon>
        <taxon>Myxococcota</taxon>
        <taxon>Polyangia</taxon>
        <taxon>Nannocystales</taxon>
        <taxon>Nannocystaceae</taxon>
        <taxon>Enhygromyxa</taxon>
    </lineage>
</organism>
<dbReference type="Proteomes" id="UP000238823">
    <property type="component" value="Unassembled WGS sequence"/>
</dbReference>
<evidence type="ECO:0000259" key="1">
    <source>
        <dbReference type="Pfam" id="PF00656"/>
    </source>
</evidence>
<feature type="domain" description="Peptidase C14 caspase" evidence="1">
    <location>
        <begin position="21"/>
        <end position="217"/>
    </location>
</feature>
<dbReference type="Gene3D" id="3.40.50.1460">
    <property type="match status" value="1"/>
</dbReference>
<dbReference type="AlphaFoldDB" id="A0A2S9YRZ9"/>
<evidence type="ECO:0000313" key="2">
    <source>
        <dbReference type="EMBL" id="PRQ07832.1"/>
    </source>
</evidence>
<sequence>MTRRALLIGVPGGGINVALAAQRLTPVLRELGFTTIEQRSGDRATRDGILASLDRLTRSCEPGDAVFIHYFGHGGRVRFTDHASEQVFAYVTCTKSVRGGGFEAILDVELSRRLTELDARCGNVTVMFDCCFSAELVRSGEDADVSLSSQRSEAAPDWAKHALMADAEIDLALDSHPRILRVCGASPKREAFAAVRQGRHIGRLTEAFIAAISEAGDRRDHSCWATLGHRLREHVVQALEMEGQWVALAGPVQRRLFSTQVVETPGMISFVPGDAGVGWLRAGWHQGVAVGDRWGIVDPHADDPGAAVVVELEVTSVGRNRADVTVLGEPGTELVAGMPAIVLGLRERMAVGLSEPEAKRMAALVDASPWLRRSDDTPSQRVRVEPGGVWVESAEPFPPAVFATGEPGHARALELLEDRARVAALARAWATQERSDSPLRWRWSLANDPDQPLPETGATLHAGDRIRVDLQLQADAPPFNWFVSVVLIDPAGRPRLLSTRMPEGIELAPGDAEVIGVRHGRCGAQGLELTWPAELRADLGPARLLVLASRRPIELAHIVRPQARDDDDALALQGLAGDTLRDRKPEHTHACTWLFADFHLRRKHRHEP</sequence>
<dbReference type="Pfam" id="PF00656">
    <property type="entry name" value="Peptidase_C14"/>
    <property type="match status" value="1"/>
</dbReference>
<reference evidence="2 3" key="1">
    <citation type="submission" date="2018-03" db="EMBL/GenBank/DDBJ databases">
        <title>Draft Genome Sequences of the Obligatory Marine Myxobacteria Enhygromyxa salina SWB007.</title>
        <authorList>
            <person name="Poehlein A."/>
            <person name="Moghaddam J.A."/>
            <person name="Harms H."/>
            <person name="Alanjari M."/>
            <person name="Koenig G.M."/>
            <person name="Daniel R."/>
            <person name="Schaeberle T.F."/>
        </authorList>
    </citation>
    <scope>NUCLEOTIDE SEQUENCE [LARGE SCALE GENOMIC DNA]</scope>
    <source>
        <strain evidence="2 3">SWB007</strain>
    </source>
</reference>
<gene>
    <name evidence="2" type="ORF">ENSA7_25040</name>
</gene>
<name>A0A2S9YRZ9_9BACT</name>
<accession>A0A2S9YRZ9</accession>
<proteinExistence type="predicted"/>
<dbReference type="RefSeq" id="WP_106089529.1">
    <property type="nucleotide sequence ID" value="NZ_PVNL01000049.1"/>
</dbReference>
<dbReference type="InterPro" id="IPR011600">
    <property type="entry name" value="Pept_C14_caspase"/>
</dbReference>
<comment type="caution">
    <text evidence="2">The sequence shown here is derived from an EMBL/GenBank/DDBJ whole genome shotgun (WGS) entry which is preliminary data.</text>
</comment>